<reference evidence="1" key="1">
    <citation type="submission" date="2019-08" db="EMBL/GenBank/DDBJ databases">
        <title>Genome sequence of Clostridiales bacterium MT110.</title>
        <authorList>
            <person name="Cao J."/>
        </authorList>
    </citation>
    <scope>NUCLEOTIDE SEQUENCE</scope>
    <source>
        <strain evidence="1">MT110</strain>
    </source>
</reference>
<sequence>MGSFHKSEYQKTSIDNQANMDFKPTKKIGNVIAVDEIHQRWQLLDGFGKCRDPQVYKYDDIKELQLLEDEETALDSILRGAARGSFGGSTTGAIYGAVRGYKEAYKFINSLNIRIMLHNPEGAVLFIPLLNDRTERDTYAYKSRIEIAQQIMSIFSPIGISDESQQKSQPSEDLNNVLFSAADEILKFKGLLDKGIITQEEFDAKKKQLLNI</sequence>
<evidence type="ECO:0000313" key="2">
    <source>
        <dbReference type="Proteomes" id="UP000594014"/>
    </source>
</evidence>
<name>A0ACD1ADB6_9FIRM</name>
<gene>
    <name evidence="1" type="ORF">FRZ06_13125</name>
</gene>
<protein>
    <submittedName>
        <fullName evidence="1">SHOCT domain-containing protein</fullName>
    </submittedName>
</protein>
<organism evidence="1 2">
    <name type="scientific">Anoxybacterium hadale</name>
    <dbReference type="NCBI Taxonomy" id="3408580"/>
    <lineage>
        <taxon>Bacteria</taxon>
        <taxon>Bacillati</taxon>
        <taxon>Bacillota</taxon>
        <taxon>Clostridia</taxon>
        <taxon>Peptostreptococcales</taxon>
        <taxon>Anaerovoracaceae</taxon>
        <taxon>Anoxybacterium</taxon>
    </lineage>
</organism>
<accession>A0ACD1ADB6</accession>
<dbReference type="Proteomes" id="UP000594014">
    <property type="component" value="Chromosome"/>
</dbReference>
<evidence type="ECO:0000313" key="1">
    <source>
        <dbReference type="EMBL" id="QOX64213.1"/>
    </source>
</evidence>
<dbReference type="EMBL" id="CP042469">
    <property type="protein sequence ID" value="QOX64213.1"/>
    <property type="molecule type" value="Genomic_DNA"/>
</dbReference>
<keyword evidence="2" id="KW-1185">Reference proteome</keyword>
<proteinExistence type="predicted"/>